<dbReference type="GO" id="GO:0005840">
    <property type="term" value="C:ribosome"/>
    <property type="evidence" value="ECO:0007669"/>
    <property type="project" value="UniProtKB-KW"/>
</dbReference>
<dbReference type="InterPro" id="IPR058345">
    <property type="entry name" value="DUF8032"/>
</dbReference>
<dbReference type="PANTHER" id="PTHR22949">
    <property type="entry name" value="WHITE COLLAR 2 PROTEIN WC2"/>
    <property type="match status" value="1"/>
</dbReference>
<evidence type="ECO:0000256" key="1">
    <source>
        <dbReference type="SAM" id="MobiDB-lite"/>
    </source>
</evidence>
<feature type="compositionally biased region" description="Low complexity" evidence="1">
    <location>
        <begin position="211"/>
        <end position="222"/>
    </location>
</feature>
<accession>A0A0G2FPX8</accession>
<reference evidence="3 4" key="1">
    <citation type="submission" date="2015-03" db="EMBL/GenBank/DDBJ databases">
        <authorList>
            <person name="Morales-Cruz A."/>
            <person name="Amrine K.C."/>
            <person name="Cantu D."/>
        </authorList>
    </citation>
    <scope>NUCLEOTIDE SEQUENCE [LARGE SCALE GENOMIC DNA]</scope>
    <source>
        <strain evidence="3">DS831</strain>
    </source>
</reference>
<feature type="compositionally biased region" description="Polar residues" evidence="1">
    <location>
        <begin position="30"/>
        <end position="51"/>
    </location>
</feature>
<dbReference type="EMBL" id="LAQI01000249">
    <property type="protein sequence ID" value="KKY13983.1"/>
    <property type="molecule type" value="Genomic_DNA"/>
</dbReference>
<proteinExistence type="predicted"/>
<evidence type="ECO:0000313" key="3">
    <source>
        <dbReference type="EMBL" id="KKY13983.1"/>
    </source>
</evidence>
<feature type="region of interest" description="Disordered" evidence="1">
    <location>
        <begin position="1"/>
        <end position="84"/>
    </location>
</feature>
<name>A0A0G2FPX8_9PEZI</name>
<feature type="domain" description="DUF8032" evidence="2">
    <location>
        <begin position="95"/>
        <end position="189"/>
    </location>
</feature>
<reference evidence="3 4" key="2">
    <citation type="submission" date="2015-05" db="EMBL/GenBank/DDBJ databases">
        <title>Distinctive expansion of gene families associated with plant cell wall degradation and secondary metabolism in the genomes of grapevine trunk pathogens.</title>
        <authorList>
            <person name="Lawrence D.P."/>
            <person name="Travadon R."/>
            <person name="Rolshausen P.E."/>
            <person name="Baumgartner K."/>
        </authorList>
    </citation>
    <scope>NUCLEOTIDE SEQUENCE [LARGE SCALE GENOMIC DNA]</scope>
    <source>
        <strain evidence="3">DS831</strain>
    </source>
</reference>
<gene>
    <name evidence="3" type="ORF">UCDDS831_g08528</name>
</gene>
<evidence type="ECO:0000259" key="2">
    <source>
        <dbReference type="Pfam" id="PF26087"/>
    </source>
</evidence>
<feature type="compositionally biased region" description="Low complexity" evidence="1">
    <location>
        <begin position="1"/>
        <end position="11"/>
    </location>
</feature>
<protein>
    <submittedName>
        <fullName evidence="3">Putative ribosomal protein l24e</fullName>
    </submittedName>
</protein>
<keyword evidence="3" id="KW-0687">Ribonucleoprotein</keyword>
<dbReference type="AlphaFoldDB" id="A0A0G2FPX8"/>
<organism evidence="3 4">
    <name type="scientific">Diplodia seriata</name>
    <dbReference type="NCBI Taxonomy" id="420778"/>
    <lineage>
        <taxon>Eukaryota</taxon>
        <taxon>Fungi</taxon>
        <taxon>Dikarya</taxon>
        <taxon>Ascomycota</taxon>
        <taxon>Pezizomycotina</taxon>
        <taxon>Dothideomycetes</taxon>
        <taxon>Dothideomycetes incertae sedis</taxon>
        <taxon>Botryosphaeriales</taxon>
        <taxon>Botryosphaeriaceae</taxon>
        <taxon>Diplodia</taxon>
    </lineage>
</organism>
<feature type="region of interest" description="Disordered" evidence="1">
    <location>
        <begin position="304"/>
        <end position="345"/>
    </location>
</feature>
<feature type="domain" description="DUF8032" evidence="2">
    <location>
        <begin position="247"/>
        <end position="291"/>
    </location>
</feature>
<dbReference type="Pfam" id="PF26087">
    <property type="entry name" value="DUF8032"/>
    <property type="match status" value="2"/>
</dbReference>
<feature type="region of interest" description="Disordered" evidence="1">
    <location>
        <begin position="188"/>
        <end position="228"/>
    </location>
</feature>
<comment type="caution">
    <text evidence="3">The sequence shown here is derived from an EMBL/GenBank/DDBJ whole genome shotgun (WGS) entry which is preliminary data.</text>
</comment>
<keyword evidence="3" id="KW-0689">Ribosomal protein</keyword>
<evidence type="ECO:0000313" key="4">
    <source>
        <dbReference type="Proteomes" id="UP000034182"/>
    </source>
</evidence>
<feature type="compositionally biased region" description="Polar residues" evidence="1">
    <location>
        <begin position="60"/>
        <end position="73"/>
    </location>
</feature>
<dbReference type="Proteomes" id="UP000034182">
    <property type="component" value="Unassembled WGS sequence"/>
</dbReference>
<sequence length="424" mass="47795">MPLMSHQQPQPMQHPPAHPHTPGLPGSPRTKLTQTPLQRPPSNLGAPQSTPTGPPGSAGSIHSTPGGSASVNPNAAPGPIPATTPLVVRQDQNGVQWIAFEYSRDRVKMEYTIRCDVESVNVDELPQEFKTENCVYPRACCHKDQYKGNRLHYETECNTVGWALAQLNPCLRGKRGLIQRAVDSWRNSNQDPRLRTGNEYNETTHTHHHQAPTGQAAAAATKQQEDEERNLELFGDLPEAKRRKFILVDDAQRGTRVRVRVMLDQVNMEEMPDSYRKNNSVYPRSYFPTQMQSPPASPRGTRFFDDPDEKEEGSSGAMPVTGRTLVPVPMMDGSEAKVPRPRMTRSKRNKEITLNDLGYRMTWSQSRVFAGRTLFLQRSLDAYRNKMRSTMVAAGQEVAPHFETRVGKRRWLERSKRAKREASP</sequence>
<dbReference type="PANTHER" id="PTHR22949:SF0">
    <property type="entry name" value="RE27538P"/>
    <property type="match status" value="1"/>
</dbReference>